<evidence type="ECO:0000313" key="2">
    <source>
        <dbReference type="Proteomes" id="UP000000268"/>
    </source>
</evidence>
<reference evidence="1 2" key="1">
    <citation type="journal article" date="2008" name="Proc. Natl. Acad. Sci. U.S.A.">
        <title>Niche adaptation and genome expansion in the chlorophyll d-producing cyanobacterium Acaryochloris marina.</title>
        <authorList>
            <person name="Swingley W.D."/>
            <person name="Chen M."/>
            <person name="Cheung P.C."/>
            <person name="Conrad A.L."/>
            <person name="Dejesa L.C."/>
            <person name="Hao J."/>
            <person name="Honchak B.M."/>
            <person name="Karbach L.E."/>
            <person name="Kurdoglu A."/>
            <person name="Lahiri S."/>
            <person name="Mastrian S.D."/>
            <person name="Miyashita H."/>
            <person name="Page L."/>
            <person name="Ramakrishna P."/>
            <person name="Satoh S."/>
            <person name="Sattley W.M."/>
            <person name="Shimada Y."/>
            <person name="Taylor H.L."/>
            <person name="Tomo T."/>
            <person name="Tsuchiya T."/>
            <person name="Wang Z.T."/>
            <person name="Raymond J."/>
            <person name="Mimuro M."/>
            <person name="Blankenship R.E."/>
            <person name="Touchman J.W."/>
        </authorList>
    </citation>
    <scope>NUCLEOTIDE SEQUENCE [LARGE SCALE GENOMIC DNA]</scope>
    <source>
        <strain evidence="2">MBIC 11017</strain>
        <plasmid evidence="2">Plasmid pREB7</plasmid>
    </source>
</reference>
<dbReference type="AlphaFoldDB" id="A8ZQI1"/>
<proteinExistence type="predicted"/>
<evidence type="ECO:0000313" key="1">
    <source>
        <dbReference type="EMBL" id="ABW33268.1"/>
    </source>
</evidence>
<keyword evidence="1" id="KW-0614">Plasmid</keyword>
<dbReference type="HOGENOM" id="CLU_3245637_0_0_3"/>
<name>A8ZQI1_ACAM1</name>
<sequence length="42" mass="5024">MRQFCSITRQLFILSNQQRKATRNIVLFNTFEQSLLLGLEHQ</sequence>
<gene>
    <name evidence="1" type="ordered locus">AM1_G0088</name>
</gene>
<geneLocation type="plasmid" evidence="1 2">
    <name>pREB7</name>
</geneLocation>
<dbReference type="EMBL" id="CP000844">
    <property type="protein sequence ID" value="ABW33268.1"/>
    <property type="molecule type" value="Genomic_DNA"/>
</dbReference>
<organism evidence="1 2">
    <name type="scientific">Acaryochloris marina (strain MBIC 11017)</name>
    <dbReference type="NCBI Taxonomy" id="329726"/>
    <lineage>
        <taxon>Bacteria</taxon>
        <taxon>Bacillati</taxon>
        <taxon>Cyanobacteriota</taxon>
        <taxon>Cyanophyceae</taxon>
        <taxon>Acaryochloridales</taxon>
        <taxon>Acaryochloridaceae</taxon>
        <taxon>Acaryochloris</taxon>
    </lineage>
</organism>
<dbReference type="KEGG" id="amr:AM1_G0088"/>
<accession>A8ZQI1</accession>
<dbReference type="Proteomes" id="UP000000268">
    <property type="component" value="Plasmid pREB7"/>
</dbReference>
<protein>
    <submittedName>
        <fullName evidence="1">Uncharacterized protein</fullName>
    </submittedName>
</protein>
<keyword evidence="2" id="KW-1185">Reference proteome</keyword>